<evidence type="ECO:0000256" key="1">
    <source>
        <dbReference type="SAM" id="MobiDB-lite"/>
    </source>
</evidence>
<organism evidence="3 4">
    <name type="scientific">Streptomyces rubradiris</name>
    <name type="common">Streptomyces achromogenes subsp. rubradiris</name>
    <dbReference type="NCBI Taxonomy" id="285531"/>
    <lineage>
        <taxon>Bacteria</taxon>
        <taxon>Bacillati</taxon>
        <taxon>Actinomycetota</taxon>
        <taxon>Actinomycetes</taxon>
        <taxon>Kitasatosporales</taxon>
        <taxon>Streptomycetaceae</taxon>
        <taxon>Streptomyces</taxon>
    </lineage>
</organism>
<gene>
    <name evidence="3" type="ORF">Srubr_68050</name>
</gene>
<protein>
    <submittedName>
        <fullName evidence="3">Uncharacterized protein</fullName>
    </submittedName>
</protein>
<dbReference type="Proteomes" id="UP000646738">
    <property type="component" value="Unassembled WGS sequence"/>
</dbReference>
<keyword evidence="2" id="KW-0472">Membrane</keyword>
<dbReference type="EMBL" id="BNEA01000015">
    <property type="protein sequence ID" value="GHI56959.1"/>
    <property type="molecule type" value="Genomic_DNA"/>
</dbReference>
<proteinExistence type="predicted"/>
<keyword evidence="2" id="KW-0812">Transmembrane</keyword>
<feature type="region of interest" description="Disordered" evidence="1">
    <location>
        <begin position="1"/>
        <end position="38"/>
    </location>
</feature>
<keyword evidence="4" id="KW-1185">Reference proteome</keyword>
<name>A0ABQ3RM67_STRRR</name>
<feature type="transmembrane region" description="Helical" evidence="2">
    <location>
        <begin position="65"/>
        <end position="84"/>
    </location>
</feature>
<comment type="caution">
    <text evidence="3">The sequence shown here is derived from an EMBL/GenBank/DDBJ whole genome shotgun (WGS) entry which is preliminary data.</text>
</comment>
<evidence type="ECO:0000256" key="2">
    <source>
        <dbReference type="SAM" id="Phobius"/>
    </source>
</evidence>
<accession>A0ABQ3RM67</accession>
<sequence>MGSTLPGMGRAVDYPGGNERPWRPSVGGGGGTHGPGDRLHRLPYCARGISIRVLAMVYHSANATLTVWAFTLSVLIVLAVVWYVRHRG</sequence>
<reference evidence="4" key="1">
    <citation type="submission" date="2023-07" db="EMBL/GenBank/DDBJ databases">
        <title>Whole genome shotgun sequence of Streptomyces achromogenes subsp. rubradiris NBRC 14000.</title>
        <authorList>
            <person name="Komaki H."/>
            <person name="Tamura T."/>
        </authorList>
    </citation>
    <scope>NUCLEOTIDE SEQUENCE [LARGE SCALE GENOMIC DNA]</scope>
    <source>
        <strain evidence="4">NBRC 14000</strain>
    </source>
</reference>
<evidence type="ECO:0000313" key="4">
    <source>
        <dbReference type="Proteomes" id="UP000646738"/>
    </source>
</evidence>
<evidence type="ECO:0000313" key="3">
    <source>
        <dbReference type="EMBL" id="GHI56959.1"/>
    </source>
</evidence>
<keyword evidence="2" id="KW-1133">Transmembrane helix</keyword>